<feature type="disulfide bond" evidence="6">
    <location>
        <begin position="145"/>
        <end position="181"/>
    </location>
</feature>
<feature type="transmembrane region" description="Helical" evidence="7">
    <location>
        <begin position="82"/>
        <end position="107"/>
    </location>
</feature>
<keyword evidence="4 7" id="KW-1133">Transmembrane helix</keyword>
<dbReference type="OrthoDB" id="10033535at2759"/>
<dbReference type="PRINTS" id="PR00259">
    <property type="entry name" value="TMFOUR"/>
</dbReference>
<dbReference type="GO" id="GO:0005886">
    <property type="term" value="C:plasma membrane"/>
    <property type="evidence" value="ECO:0007669"/>
    <property type="project" value="TreeGrafter"/>
</dbReference>
<dbReference type="Gene3D" id="1.10.1450.10">
    <property type="entry name" value="Tetraspanin"/>
    <property type="match status" value="1"/>
</dbReference>
<feature type="transmembrane region" description="Helical" evidence="7">
    <location>
        <begin position="192"/>
        <end position="220"/>
    </location>
</feature>
<comment type="similarity">
    <text evidence="2 7">Belongs to the tetraspanin (TM4SF) family.</text>
</comment>
<dbReference type="Pfam" id="PF00335">
    <property type="entry name" value="Tetraspanin"/>
    <property type="match status" value="1"/>
</dbReference>
<evidence type="ECO:0000256" key="7">
    <source>
        <dbReference type="RuleBase" id="RU361218"/>
    </source>
</evidence>
<dbReference type="SUPFAM" id="SSF48652">
    <property type="entry name" value="Tetraspanin"/>
    <property type="match status" value="1"/>
</dbReference>
<evidence type="ECO:0000256" key="6">
    <source>
        <dbReference type="PIRSR" id="PIRSR002419-1"/>
    </source>
</evidence>
<reference evidence="8 9" key="1">
    <citation type="submission" date="2019-07" db="EMBL/GenBank/DDBJ databases">
        <title>Annotation for the trematode Paragonimus westermani.</title>
        <authorList>
            <person name="Choi Y.-J."/>
        </authorList>
    </citation>
    <scope>NUCLEOTIDE SEQUENCE [LARGE SCALE GENOMIC DNA]</scope>
    <source>
        <strain evidence="8">180907_Pwestermani</strain>
    </source>
</reference>
<dbReference type="InterPro" id="IPR008952">
    <property type="entry name" value="Tetraspanin_EC2_sf"/>
</dbReference>
<keyword evidence="5 7" id="KW-0472">Membrane</keyword>
<sequence>MCKSCESCIRMLMIVFNILFTVIGLAVLAAGLYFYFTTFGLRGMDQHNILAYTFVVIAVIGALSVVLGILGCCGSYHYSRCLLGFYFALLLLIFAAEIAIGVAFFVYRDQVRSVIHETLKQGTEDRRQSGDDLRWMDTIQFMFSCCGYNGQLDYGTRIPATCCKDQNCNLANMIVPSFPGCKHQVDNIMHNYFVLCIAVVSIAFVELIGLIFAMTLFCAVRGRDSRLYYEAVQT</sequence>
<dbReference type="PANTHER" id="PTHR19282">
    <property type="entry name" value="TETRASPANIN"/>
    <property type="match status" value="1"/>
</dbReference>
<evidence type="ECO:0000256" key="4">
    <source>
        <dbReference type="ARBA" id="ARBA00022989"/>
    </source>
</evidence>
<proteinExistence type="inferred from homology"/>
<keyword evidence="9" id="KW-1185">Reference proteome</keyword>
<protein>
    <recommendedName>
        <fullName evidence="7">Tetraspanin</fullName>
    </recommendedName>
</protein>
<dbReference type="PIRSF" id="PIRSF002419">
    <property type="entry name" value="Tetraspanin"/>
    <property type="match status" value="1"/>
</dbReference>
<evidence type="ECO:0000256" key="1">
    <source>
        <dbReference type="ARBA" id="ARBA00004141"/>
    </source>
</evidence>
<accession>A0A8T0DNI4</accession>
<feature type="transmembrane region" description="Helical" evidence="7">
    <location>
        <begin position="12"/>
        <end position="37"/>
    </location>
</feature>
<organism evidence="8 9">
    <name type="scientific">Paragonimus westermani</name>
    <dbReference type="NCBI Taxonomy" id="34504"/>
    <lineage>
        <taxon>Eukaryota</taxon>
        <taxon>Metazoa</taxon>
        <taxon>Spiralia</taxon>
        <taxon>Lophotrochozoa</taxon>
        <taxon>Platyhelminthes</taxon>
        <taxon>Trematoda</taxon>
        <taxon>Digenea</taxon>
        <taxon>Plagiorchiida</taxon>
        <taxon>Troglotremata</taxon>
        <taxon>Troglotrematidae</taxon>
        <taxon>Paragonimus</taxon>
    </lineage>
</organism>
<dbReference type="Proteomes" id="UP000699462">
    <property type="component" value="Unassembled WGS sequence"/>
</dbReference>
<comment type="subcellular location">
    <subcellularLocation>
        <location evidence="1 7">Membrane</location>
        <topology evidence="1 7">Multi-pass membrane protein</topology>
    </subcellularLocation>
</comment>
<comment type="caution">
    <text evidence="8">The sequence shown here is derived from an EMBL/GenBank/DDBJ whole genome shotgun (WGS) entry which is preliminary data.</text>
</comment>
<dbReference type="AlphaFoldDB" id="A0A8T0DNI4"/>
<evidence type="ECO:0000313" key="9">
    <source>
        <dbReference type="Proteomes" id="UP000699462"/>
    </source>
</evidence>
<evidence type="ECO:0000313" key="8">
    <source>
        <dbReference type="EMBL" id="KAF8568271.1"/>
    </source>
</evidence>
<keyword evidence="3 7" id="KW-0812">Transmembrane</keyword>
<feature type="disulfide bond" evidence="6">
    <location>
        <begin position="146"/>
        <end position="163"/>
    </location>
</feature>
<gene>
    <name evidence="8" type="ORF">P879_05090</name>
</gene>
<evidence type="ECO:0000256" key="5">
    <source>
        <dbReference type="ARBA" id="ARBA00023136"/>
    </source>
</evidence>
<evidence type="ECO:0000256" key="3">
    <source>
        <dbReference type="ARBA" id="ARBA00022692"/>
    </source>
</evidence>
<feature type="transmembrane region" description="Helical" evidence="7">
    <location>
        <begin position="49"/>
        <end position="70"/>
    </location>
</feature>
<dbReference type="EMBL" id="JTDF01002947">
    <property type="protein sequence ID" value="KAF8568271.1"/>
    <property type="molecule type" value="Genomic_DNA"/>
</dbReference>
<dbReference type="CDD" id="cd03127">
    <property type="entry name" value="tetraspanin_LEL"/>
    <property type="match status" value="1"/>
</dbReference>
<dbReference type="InterPro" id="IPR000301">
    <property type="entry name" value="Tetraspanin_animals"/>
</dbReference>
<dbReference type="InterPro" id="IPR018499">
    <property type="entry name" value="Tetraspanin/Peripherin"/>
</dbReference>
<dbReference type="PANTHER" id="PTHR19282:SF551">
    <property type="entry name" value="RE08073P-RELATED"/>
    <property type="match status" value="1"/>
</dbReference>
<keyword evidence="6" id="KW-1015">Disulfide bond</keyword>
<evidence type="ECO:0000256" key="2">
    <source>
        <dbReference type="ARBA" id="ARBA00006840"/>
    </source>
</evidence>
<name>A0A8T0DNI4_9TREM</name>